<keyword evidence="2 4" id="KW-0560">Oxidoreductase</keyword>
<dbReference type="PANTHER" id="PTHR42923:SF43">
    <property type="entry name" value="AMINE OXIDASE"/>
    <property type="match status" value="1"/>
</dbReference>
<feature type="domain" description="Amine oxidase" evidence="5">
    <location>
        <begin position="49"/>
        <end position="512"/>
    </location>
</feature>
<reference evidence="6" key="1">
    <citation type="submission" date="2021-02" db="EMBL/GenBank/DDBJ databases">
        <authorList>
            <person name="Nowell W R."/>
        </authorList>
    </citation>
    <scope>NUCLEOTIDE SEQUENCE</scope>
    <source>
        <strain evidence="6">Ploen Becks lab</strain>
    </source>
</reference>
<sequence>MQLISEIGRYDDRSFFAKDPVWINPKNPKDPSRLPDGLEKKVLVIGGGLAGLSAALELADRGYSVYIKEKYSHIGGKLFCKPVDILNQTFWIEHGFHAWFHNYYQFQDIRKRLNIDNNFKTWDVVNYVFRNYKPEAIYSEGPYPLNLFGIIQRSPNLKLTDGIKSFLSLPDMVFYDFDHINQKYDNISFIEWATQKKVPQDFYDIILKPALSVTLNEPISFSAAEMLAFMQIFFLTNSKSDRREVANVNYYEAILKPWTDYLIKQNVKIQLDTEVLRLKVDEKTASIIGSVDSNGDDTIVYDWVVMASEVGAVKKIFANTLKYYQNVPRVNEILSNNIKKYLDTMKVAPDYKVLRVWFDKKLNSSTHDILETPDFSPVNLIAQYHLLEKEFIDWSNRTGGSVLEFHCYTWSSFFTKNVNDSQVWDLISPTVKQIYPEIFERNFKVLAYHVNSFENFSSFEKGLLKGRPFVDSFALNKLNGIYLAGDWIRTKYPSALMERAVSTGREAANQILLKDNVKQVPLLVVNNKGPGI</sequence>
<comment type="cofactor">
    <cofactor evidence="1 4">
        <name>FAD</name>
        <dbReference type="ChEBI" id="CHEBI:57692"/>
    </cofactor>
</comment>
<dbReference type="OrthoDB" id="5046242at2759"/>
<dbReference type="InterPro" id="IPR036188">
    <property type="entry name" value="FAD/NAD-bd_sf"/>
</dbReference>
<name>A0A814I5I5_9BILA</name>
<dbReference type="PRINTS" id="PR00757">
    <property type="entry name" value="AMINEOXDASEF"/>
</dbReference>
<dbReference type="SUPFAM" id="SSF51905">
    <property type="entry name" value="FAD/NAD(P)-binding domain"/>
    <property type="match status" value="1"/>
</dbReference>
<evidence type="ECO:0000256" key="1">
    <source>
        <dbReference type="ARBA" id="ARBA00001974"/>
    </source>
</evidence>
<feature type="binding site" evidence="3">
    <location>
        <position position="275"/>
    </location>
    <ligand>
        <name>FAD</name>
        <dbReference type="ChEBI" id="CHEBI:57692"/>
    </ligand>
</feature>
<proteinExistence type="inferred from homology"/>
<keyword evidence="4" id="KW-0274">FAD</keyword>
<evidence type="ECO:0000259" key="5">
    <source>
        <dbReference type="Pfam" id="PF01593"/>
    </source>
</evidence>
<evidence type="ECO:0000256" key="2">
    <source>
        <dbReference type="ARBA" id="ARBA00023002"/>
    </source>
</evidence>
<dbReference type="InterPro" id="IPR001613">
    <property type="entry name" value="Flavin_amine_oxidase"/>
</dbReference>
<dbReference type="EMBL" id="CAJNOC010004351">
    <property type="protein sequence ID" value="CAF1018415.1"/>
    <property type="molecule type" value="Genomic_DNA"/>
</dbReference>
<evidence type="ECO:0000313" key="6">
    <source>
        <dbReference type="EMBL" id="CAF1018415.1"/>
    </source>
</evidence>
<evidence type="ECO:0000256" key="3">
    <source>
        <dbReference type="PIRSR" id="PIRSR601613-1"/>
    </source>
</evidence>
<organism evidence="6 7">
    <name type="scientific">Brachionus calyciflorus</name>
    <dbReference type="NCBI Taxonomy" id="104777"/>
    <lineage>
        <taxon>Eukaryota</taxon>
        <taxon>Metazoa</taxon>
        <taxon>Spiralia</taxon>
        <taxon>Gnathifera</taxon>
        <taxon>Rotifera</taxon>
        <taxon>Eurotatoria</taxon>
        <taxon>Monogononta</taxon>
        <taxon>Pseudotrocha</taxon>
        <taxon>Ploima</taxon>
        <taxon>Brachionidae</taxon>
        <taxon>Brachionus</taxon>
    </lineage>
</organism>
<evidence type="ECO:0000313" key="7">
    <source>
        <dbReference type="Proteomes" id="UP000663879"/>
    </source>
</evidence>
<dbReference type="PANTHER" id="PTHR42923">
    <property type="entry name" value="PROTOPORPHYRINOGEN OXIDASE"/>
    <property type="match status" value="1"/>
</dbReference>
<accession>A0A814I5I5</accession>
<protein>
    <recommendedName>
        <fullName evidence="4">Amine oxidase</fullName>
        <ecNumber evidence="4">1.4.3.-</ecNumber>
    </recommendedName>
</protein>
<evidence type="ECO:0000256" key="4">
    <source>
        <dbReference type="RuleBase" id="RU362067"/>
    </source>
</evidence>
<dbReference type="Gene3D" id="3.50.50.60">
    <property type="entry name" value="FAD/NAD(P)-binding domain"/>
    <property type="match status" value="1"/>
</dbReference>
<dbReference type="Pfam" id="PF01593">
    <property type="entry name" value="Amino_oxidase"/>
    <property type="match status" value="1"/>
</dbReference>
<dbReference type="InterPro" id="IPR050464">
    <property type="entry name" value="Zeta_carotene_desat/Oxidored"/>
</dbReference>
<gene>
    <name evidence="6" type="ORF">OXX778_LOCUS17251</name>
</gene>
<keyword evidence="4" id="KW-0285">Flavoprotein</keyword>
<dbReference type="Proteomes" id="UP000663879">
    <property type="component" value="Unassembled WGS sequence"/>
</dbReference>
<dbReference type="GO" id="GO:0008131">
    <property type="term" value="F:primary methylamine oxidase activity"/>
    <property type="evidence" value="ECO:0007669"/>
    <property type="project" value="UniProtKB-ARBA"/>
</dbReference>
<comment type="caution">
    <text evidence="6">The sequence shown here is derived from an EMBL/GenBank/DDBJ whole genome shotgun (WGS) entry which is preliminary data.</text>
</comment>
<dbReference type="EC" id="1.4.3.-" evidence="4"/>
<dbReference type="InterPro" id="IPR002937">
    <property type="entry name" value="Amino_oxidase"/>
</dbReference>
<dbReference type="AlphaFoldDB" id="A0A814I5I5"/>
<keyword evidence="7" id="KW-1185">Reference proteome</keyword>
<comment type="similarity">
    <text evidence="4">Belongs to the flavin monoamine oxidase family.</text>
</comment>